<evidence type="ECO:0000313" key="4">
    <source>
        <dbReference type="Proteomes" id="UP001354971"/>
    </source>
</evidence>
<dbReference type="Pfam" id="PF14534">
    <property type="entry name" value="DUF4440"/>
    <property type="match status" value="1"/>
</dbReference>
<organism evidence="3 4">
    <name type="scientific">Hyphobacterium lacteum</name>
    <dbReference type="NCBI Taxonomy" id="3116575"/>
    <lineage>
        <taxon>Bacteria</taxon>
        <taxon>Pseudomonadati</taxon>
        <taxon>Pseudomonadota</taxon>
        <taxon>Alphaproteobacteria</taxon>
        <taxon>Maricaulales</taxon>
        <taxon>Maricaulaceae</taxon>
        <taxon>Hyphobacterium</taxon>
    </lineage>
</organism>
<gene>
    <name evidence="3" type="ORF">V0U79_07825</name>
</gene>
<dbReference type="EMBL" id="JAZDRP010000004">
    <property type="protein sequence ID" value="MEE2526272.1"/>
    <property type="molecule type" value="Genomic_DNA"/>
</dbReference>
<accession>A0ABU7LQT5</accession>
<proteinExistence type="predicted"/>
<comment type="caution">
    <text evidence="3">The sequence shown here is derived from an EMBL/GenBank/DDBJ whole genome shotgun (WGS) entry which is preliminary data.</text>
</comment>
<feature type="domain" description="DUF4440" evidence="2">
    <location>
        <begin position="37"/>
        <end position="133"/>
    </location>
</feature>
<protein>
    <submittedName>
        <fullName evidence="3">Nuclear transport factor 2 family protein</fullName>
    </submittedName>
</protein>
<evidence type="ECO:0000256" key="1">
    <source>
        <dbReference type="SAM" id="SignalP"/>
    </source>
</evidence>
<reference evidence="3 4" key="1">
    <citation type="submission" date="2024-01" db="EMBL/GenBank/DDBJ databases">
        <title>Hyphobacterium bacterium isolated from marine sediment.</title>
        <authorList>
            <person name="Zhao S."/>
        </authorList>
    </citation>
    <scope>NUCLEOTIDE SEQUENCE [LARGE SCALE GENOMIC DNA]</scope>
    <source>
        <strain evidence="4">HN65</strain>
    </source>
</reference>
<feature type="chain" id="PRO_5045412626" evidence="1">
    <location>
        <begin position="20"/>
        <end position="151"/>
    </location>
</feature>
<keyword evidence="4" id="KW-1185">Reference proteome</keyword>
<dbReference type="Gene3D" id="3.10.450.50">
    <property type="match status" value="1"/>
</dbReference>
<sequence>MSFVSFAAGLLALANMQNADTAIEAAMQTDRDFAAHAAEHGIAAAFHYYAAEDARLIQANSDDVVGREAILQSRANASGLLHWEPRGGYAGEAGDFAVTYGDWSYYPDGDRNADPVATGDYTSVWRLTPEGWRYVLDTGTVNTPPTASSEE</sequence>
<dbReference type="InterPro" id="IPR027843">
    <property type="entry name" value="DUF4440"/>
</dbReference>
<dbReference type="Proteomes" id="UP001354971">
    <property type="component" value="Unassembled WGS sequence"/>
</dbReference>
<feature type="signal peptide" evidence="1">
    <location>
        <begin position="1"/>
        <end position="19"/>
    </location>
</feature>
<evidence type="ECO:0000313" key="3">
    <source>
        <dbReference type="EMBL" id="MEE2526272.1"/>
    </source>
</evidence>
<evidence type="ECO:0000259" key="2">
    <source>
        <dbReference type="Pfam" id="PF14534"/>
    </source>
</evidence>
<dbReference type="RefSeq" id="WP_330198935.1">
    <property type="nucleotide sequence ID" value="NZ_JAZDRP010000004.1"/>
</dbReference>
<name>A0ABU7LQT5_9PROT</name>
<dbReference type="SUPFAM" id="SSF54427">
    <property type="entry name" value="NTF2-like"/>
    <property type="match status" value="1"/>
</dbReference>
<keyword evidence="1" id="KW-0732">Signal</keyword>
<dbReference type="InterPro" id="IPR032710">
    <property type="entry name" value="NTF2-like_dom_sf"/>
</dbReference>